<proteinExistence type="predicted"/>
<dbReference type="Proteomes" id="UP000006729">
    <property type="component" value="Chromosome 3"/>
</dbReference>
<evidence type="ECO:0000313" key="1">
    <source>
        <dbReference type="EMBL" id="PNT45674.1"/>
    </source>
</evidence>
<reference evidence="1 2" key="1">
    <citation type="journal article" date="2006" name="Science">
        <title>The genome of black cottonwood, Populus trichocarpa (Torr. &amp; Gray).</title>
        <authorList>
            <person name="Tuskan G.A."/>
            <person name="Difazio S."/>
            <person name="Jansson S."/>
            <person name="Bohlmann J."/>
            <person name="Grigoriev I."/>
            <person name="Hellsten U."/>
            <person name="Putnam N."/>
            <person name="Ralph S."/>
            <person name="Rombauts S."/>
            <person name="Salamov A."/>
            <person name="Schein J."/>
            <person name="Sterck L."/>
            <person name="Aerts A."/>
            <person name="Bhalerao R.R."/>
            <person name="Bhalerao R.P."/>
            <person name="Blaudez D."/>
            <person name="Boerjan W."/>
            <person name="Brun A."/>
            <person name="Brunner A."/>
            <person name="Busov V."/>
            <person name="Campbell M."/>
            <person name="Carlson J."/>
            <person name="Chalot M."/>
            <person name="Chapman J."/>
            <person name="Chen G.L."/>
            <person name="Cooper D."/>
            <person name="Coutinho P.M."/>
            <person name="Couturier J."/>
            <person name="Covert S."/>
            <person name="Cronk Q."/>
            <person name="Cunningham R."/>
            <person name="Davis J."/>
            <person name="Degroeve S."/>
            <person name="Dejardin A."/>
            <person name="Depamphilis C."/>
            <person name="Detter J."/>
            <person name="Dirks B."/>
            <person name="Dubchak I."/>
            <person name="Duplessis S."/>
            <person name="Ehlting J."/>
            <person name="Ellis B."/>
            <person name="Gendler K."/>
            <person name="Goodstein D."/>
            <person name="Gribskov M."/>
            <person name="Grimwood J."/>
            <person name="Groover A."/>
            <person name="Gunter L."/>
            <person name="Hamberger B."/>
            <person name="Heinze B."/>
            <person name="Helariutta Y."/>
            <person name="Henrissat B."/>
            <person name="Holligan D."/>
            <person name="Holt R."/>
            <person name="Huang W."/>
            <person name="Islam-Faridi N."/>
            <person name="Jones S."/>
            <person name="Jones-Rhoades M."/>
            <person name="Jorgensen R."/>
            <person name="Joshi C."/>
            <person name="Kangasjarvi J."/>
            <person name="Karlsson J."/>
            <person name="Kelleher C."/>
            <person name="Kirkpatrick R."/>
            <person name="Kirst M."/>
            <person name="Kohler A."/>
            <person name="Kalluri U."/>
            <person name="Larimer F."/>
            <person name="Leebens-Mack J."/>
            <person name="Leple J.C."/>
            <person name="Locascio P."/>
            <person name="Lou Y."/>
            <person name="Lucas S."/>
            <person name="Martin F."/>
            <person name="Montanini B."/>
            <person name="Napoli C."/>
            <person name="Nelson D.R."/>
            <person name="Nelson C."/>
            <person name="Nieminen K."/>
            <person name="Nilsson O."/>
            <person name="Pereda V."/>
            <person name="Peter G."/>
            <person name="Philippe R."/>
            <person name="Pilate G."/>
            <person name="Poliakov A."/>
            <person name="Razumovskaya J."/>
            <person name="Richardson P."/>
            <person name="Rinaldi C."/>
            <person name="Ritland K."/>
            <person name="Rouze P."/>
            <person name="Ryaboy D."/>
            <person name="Schmutz J."/>
            <person name="Schrader J."/>
            <person name="Segerman B."/>
            <person name="Shin H."/>
            <person name="Siddiqui A."/>
            <person name="Sterky F."/>
            <person name="Terry A."/>
            <person name="Tsai C.J."/>
            <person name="Uberbacher E."/>
            <person name="Unneberg P."/>
            <person name="Vahala J."/>
            <person name="Wall K."/>
            <person name="Wessler S."/>
            <person name="Yang G."/>
            <person name="Yin T."/>
            <person name="Douglas C."/>
            <person name="Marra M."/>
            <person name="Sandberg G."/>
            <person name="Van de Peer Y."/>
            <person name="Rokhsar D."/>
        </authorList>
    </citation>
    <scope>NUCLEOTIDE SEQUENCE [LARGE SCALE GENOMIC DNA]</scope>
    <source>
        <strain evidence="2">cv. Nisqually</strain>
    </source>
</reference>
<name>U5GJD3_POPTR</name>
<organism evidence="1 2">
    <name type="scientific">Populus trichocarpa</name>
    <name type="common">Western balsam poplar</name>
    <name type="synonym">Populus balsamifera subsp. trichocarpa</name>
    <dbReference type="NCBI Taxonomy" id="3694"/>
    <lineage>
        <taxon>Eukaryota</taxon>
        <taxon>Viridiplantae</taxon>
        <taxon>Streptophyta</taxon>
        <taxon>Embryophyta</taxon>
        <taxon>Tracheophyta</taxon>
        <taxon>Spermatophyta</taxon>
        <taxon>Magnoliopsida</taxon>
        <taxon>eudicotyledons</taxon>
        <taxon>Gunneridae</taxon>
        <taxon>Pentapetalae</taxon>
        <taxon>rosids</taxon>
        <taxon>fabids</taxon>
        <taxon>Malpighiales</taxon>
        <taxon>Salicaceae</taxon>
        <taxon>Saliceae</taxon>
        <taxon>Populus</taxon>
    </lineage>
</organism>
<dbReference type="EMBL" id="CM009292">
    <property type="protein sequence ID" value="PNT45674.1"/>
    <property type="molecule type" value="Genomic_DNA"/>
</dbReference>
<sequence>MTMITRKIDLPNNTRSRASINLEQSEMVMQLNIVYSICKIFWLYNYAKCNTIPSARWIAETNSSISVKTSFFLVTLQFQGSDHLQFDCTKWRWQGEQLL</sequence>
<evidence type="ECO:0000313" key="2">
    <source>
        <dbReference type="Proteomes" id="UP000006729"/>
    </source>
</evidence>
<dbReference type="HOGENOM" id="CLU_2324661_0_0_1"/>
<accession>U5GJD3</accession>
<protein>
    <submittedName>
        <fullName evidence="1">Uncharacterized protein</fullName>
    </submittedName>
</protein>
<dbReference type="AlphaFoldDB" id="U5GJD3"/>
<dbReference type="InParanoid" id="U5GJD3"/>
<gene>
    <name evidence="1" type="ORF">POPTR_003G148500</name>
</gene>
<keyword evidence="2" id="KW-1185">Reference proteome</keyword>